<evidence type="ECO:0000256" key="16">
    <source>
        <dbReference type="ARBA" id="ARBA00049428"/>
    </source>
</evidence>
<feature type="transmembrane region" description="Helical" evidence="17">
    <location>
        <begin position="171"/>
        <end position="190"/>
    </location>
</feature>
<evidence type="ECO:0000256" key="8">
    <source>
        <dbReference type="ARBA" id="ARBA00047427"/>
    </source>
</evidence>
<proteinExistence type="inferred from homology"/>
<dbReference type="InterPro" id="IPR006838">
    <property type="entry name" value="ADTRP_AIG1"/>
</dbReference>
<protein>
    <submittedName>
        <fullName evidence="19">Androgen-induced gene 1 protein isoform X1</fullName>
    </submittedName>
</protein>
<accession>A0A6J1TCK4</accession>
<keyword evidence="6 17" id="KW-0472">Membrane</keyword>
<dbReference type="Pfam" id="PF04750">
    <property type="entry name" value="Far-17a_AIG1"/>
    <property type="match status" value="1"/>
</dbReference>
<feature type="transmembrane region" description="Helical" evidence="17">
    <location>
        <begin position="205"/>
        <end position="225"/>
    </location>
</feature>
<comment type="catalytic activity">
    <reaction evidence="1">
        <text>9-(9Z-hexadecenoyloxy)-octadecanoate + H2O = (9Z)-hexadecenoate + 9-hydroxy-octadecanoate + H(+)</text>
        <dbReference type="Rhea" id="RHEA:52068"/>
        <dbReference type="ChEBI" id="CHEBI:15377"/>
        <dbReference type="ChEBI" id="CHEBI:15378"/>
        <dbReference type="ChEBI" id="CHEBI:32372"/>
        <dbReference type="ChEBI" id="CHEBI:136286"/>
        <dbReference type="ChEBI" id="CHEBI:136309"/>
    </reaction>
    <physiologicalReaction direction="left-to-right" evidence="1">
        <dbReference type="Rhea" id="RHEA:52069"/>
    </physiologicalReaction>
</comment>
<comment type="catalytic activity">
    <reaction evidence="14">
        <text>13-(9Z-octadecenoyloxy)-octadecanoate + H2O = 13-hydroxy-octadecanoate + (9Z)-octadecenoate + H(+)</text>
        <dbReference type="Rhea" id="RHEA:52064"/>
        <dbReference type="ChEBI" id="CHEBI:15377"/>
        <dbReference type="ChEBI" id="CHEBI:15378"/>
        <dbReference type="ChEBI" id="CHEBI:30823"/>
        <dbReference type="ChEBI" id="CHEBI:136303"/>
        <dbReference type="ChEBI" id="CHEBI:136304"/>
    </reaction>
    <physiologicalReaction direction="left-to-right" evidence="14">
        <dbReference type="Rhea" id="RHEA:52065"/>
    </physiologicalReaction>
</comment>
<evidence type="ECO:0000256" key="17">
    <source>
        <dbReference type="SAM" id="Phobius"/>
    </source>
</evidence>
<comment type="subcellular location">
    <subcellularLocation>
        <location evidence="2">Endomembrane system</location>
        <topology evidence="2">Multi-pass membrane protein</topology>
    </subcellularLocation>
</comment>
<organism evidence="18 19">
    <name type="scientific">Frankliniella occidentalis</name>
    <name type="common">Western flower thrips</name>
    <name type="synonym">Euthrips occidentalis</name>
    <dbReference type="NCBI Taxonomy" id="133901"/>
    <lineage>
        <taxon>Eukaryota</taxon>
        <taxon>Metazoa</taxon>
        <taxon>Ecdysozoa</taxon>
        <taxon>Arthropoda</taxon>
        <taxon>Hexapoda</taxon>
        <taxon>Insecta</taxon>
        <taxon>Pterygota</taxon>
        <taxon>Neoptera</taxon>
        <taxon>Paraneoptera</taxon>
        <taxon>Thysanoptera</taxon>
        <taxon>Terebrantia</taxon>
        <taxon>Thripoidea</taxon>
        <taxon>Thripidae</taxon>
        <taxon>Frankliniella</taxon>
    </lineage>
</organism>
<evidence type="ECO:0000313" key="18">
    <source>
        <dbReference type="Proteomes" id="UP000504606"/>
    </source>
</evidence>
<comment type="catalytic activity">
    <reaction evidence="10">
        <text>12-octadecanoyloxy-octadecanoate + H2O = 12-hydroxyoctadecanoate + octadecanoate + H(+)</text>
        <dbReference type="Rhea" id="RHEA:52080"/>
        <dbReference type="ChEBI" id="CHEBI:15377"/>
        <dbReference type="ChEBI" id="CHEBI:15378"/>
        <dbReference type="ChEBI" id="CHEBI:25629"/>
        <dbReference type="ChEBI" id="CHEBI:84201"/>
        <dbReference type="ChEBI" id="CHEBI:136330"/>
    </reaction>
    <physiologicalReaction direction="left-to-right" evidence="10">
        <dbReference type="Rhea" id="RHEA:52081"/>
    </physiologicalReaction>
</comment>
<comment type="catalytic activity">
    <reaction evidence="7">
        <text>12-hexadecanoyloxy-octadecanoate + H2O = 12-hydroxyoctadecanoate + hexadecanoate + H(+)</text>
        <dbReference type="Rhea" id="RHEA:52056"/>
        <dbReference type="ChEBI" id="CHEBI:7896"/>
        <dbReference type="ChEBI" id="CHEBI:15377"/>
        <dbReference type="ChEBI" id="CHEBI:15378"/>
        <dbReference type="ChEBI" id="CHEBI:83677"/>
        <dbReference type="ChEBI" id="CHEBI:84201"/>
    </reaction>
    <physiologicalReaction direction="left-to-right" evidence="7">
        <dbReference type="Rhea" id="RHEA:52057"/>
    </physiologicalReaction>
</comment>
<evidence type="ECO:0000256" key="1">
    <source>
        <dbReference type="ARBA" id="ARBA00000923"/>
    </source>
</evidence>
<comment type="catalytic activity">
    <reaction evidence="11">
        <text>12-(9Z-octadecenoyloxy)-octadecanoate + H2O = 12-hydroxyoctadecanoate + (9Z)-octadecenoate + H(+)</text>
        <dbReference type="Rhea" id="RHEA:52060"/>
        <dbReference type="ChEBI" id="CHEBI:15377"/>
        <dbReference type="ChEBI" id="CHEBI:15378"/>
        <dbReference type="ChEBI" id="CHEBI:30823"/>
        <dbReference type="ChEBI" id="CHEBI:84201"/>
        <dbReference type="ChEBI" id="CHEBI:136302"/>
    </reaction>
    <physiologicalReaction direction="left-to-right" evidence="11">
        <dbReference type="Rhea" id="RHEA:52061"/>
    </physiologicalReaction>
</comment>
<comment type="catalytic activity">
    <reaction evidence="15">
        <text>13-(9Z-hexadecenoyloxy)-octadecanoate + H2O = 13-hydroxy-octadecanoate + (9Z)-hexadecenoate + H(+)</text>
        <dbReference type="Rhea" id="RHEA:52076"/>
        <dbReference type="ChEBI" id="CHEBI:15377"/>
        <dbReference type="ChEBI" id="CHEBI:15378"/>
        <dbReference type="ChEBI" id="CHEBI:32372"/>
        <dbReference type="ChEBI" id="CHEBI:136304"/>
        <dbReference type="ChEBI" id="CHEBI:136315"/>
    </reaction>
    <physiologicalReaction direction="left-to-right" evidence="15">
        <dbReference type="Rhea" id="RHEA:52077"/>
    </physiologicalReaction>
</comment>
<feature type="transmembrane region" description="Helical" evidence="17">
    <location>
        <begin position="99"/>
        <end position="120"/>
    </location>
</feature>
<evidence type="ECO:0000256" key="12">
    <source>
        <dbReference type="ARBA" id="ARBA00048800"/>
    </source>
</evidence>
<evidence type="ECO:0000256" key="15">
    <source>
        <dbReference type="ARBA" id="ARBA00049322"/>
    </source>
</evidence>
<dbReference type="Proteomes" id="UP000504606">
    <property type="component" value="Unplaced"/>
</dbReference>
<dbReference type="AlphaFoldDB" id="A0A6J1TCK4"/>
<keyword evidence="4 17" id="KW-0812">Transmembrane</keyword>
<evidence type="ECO:0000256" key="5">
    <source>
        <dbReference type="ARBA" id="ARBA00022989"/>
    </source>
</evidence>
<keyword evidence="18" id="KW-1185">Reference proteome</keyword>
<keyword evidence="5 17" id="KW-1133">Transmembrane helix</keyword>
<dbReference type="PANTHER" id="PTHR10989">
    <property type="entry name" value="ANDROGEN-INDUCED PROTEIN 1-RELATED"/>
    <property type="match status" value="1"/>
</dbReference>
<sequence>MAPSPSRAHSHSVMTLICAIVHLVAAVQFTFAVFYDWTRVIIPPHVQEMGSGFGGKFVFLTFWDAILQSVYFTIALINDAAGDHSPNPSNPPLIRRIKDYIFASFAFPIAMFVAITFWSIMAIDRELVLPEKLDKYFPTWLNHIMHTNIAIFILLEMFLSCRKYPSKKSGLIGLTTFMAIYLSWTFVIYFNTNHWVYPVMEHMDWPSRICFLLAMLAFCLILYLVGDFINRKRWGQDAGYTKISQKQKVNGANGKSIHQD</sequence>
<gene>
    <name evidence="19" type="primary">LOC113215139</name>
</gene>
<comment type="catalytic activity">
    <reaction evidence="8">
        <text>13-octadecanoyloxy-octadecanoate + H2O = 13-hydroxy-octadecanoate + octadecanoate + H(+)</text>
        <dbReference type="Rhea" id="RHEA:52084"/>
        <dbReference type="ChEBI" id="CHEBI:15377"/>
        <dbReference type="ChEBI" id="CHEBI:15378"/>
        <dbReference type="ChEBI" id="CHEBI:25629"/>
        <dbReference type="ChEBI" id="CHEBI:136304"/>
        <dbReference type="ChEBI" id="CHEBI:136335"/>
    </reaction>
    <physiologicalReaction direction="left-to-right" evidence="8">
        <dbReference type="Rhea" id="RHEA:52085"/>
    </physiologicalReaction>
</comment>
<evidence type="ECO:0000256" key="2">
    <source>
        <dbReference type="ARBA" id="ARBA00004127"/>
    </source>
</evidence>
<name>A0A6J1TCK4_FRAOC</name>
<dbReference type="GO" id="GO:0016020">
    <property type="term" value="C:membrane"/>
    <property type="evidence" value="ECO:0007669"/>
    <property type="project" value="InterPro"/>
</dbReference>
<comment type="catalytic activity">
    <reaction evidence="9">
        <text>9-hexadecanoyloxy-octadecanoate + H2O = 9-hydroxy-octadecanoate + hexadecanoate + H(+)</text>
        <dbReference type="Rhea" id="RHEA:52052"/>
        <dbReference type="ChEBI" id="CHEBI:7896"/>
        <dbReference type="ChEBI" id="CHEBI:15377"/>
        <dbReference type="ChEBI" id="CHEBI:15378"/>
        <dbReference type="ChEBI" id="CHEBI:83670"/>
        <dbReference type="ChEBI" id="CHEBI:136286"/>
    </reaction>
    <physiologicalReaction direction="left-to-right" evidence="9">
        <dbReference type="Rhea" id="RHEA:52053"/>
    </physiologicalReaction>
</comment>
<evidence type="ECO:0000256" key="7">
    <source>
        <dbReference type="ARBA" id="ARBA00047368"/>
    </source>
</evidence>
<evidence type="ECO:0000313" key="19">
    <source>
        <dbReference type="RefSeq" id="XP_026290502.1"/>
    </source>
</evidence>
<dbReference type="KEGG" id="foc:113215139"/>
<comment type="similarity">
    <text evidence="3">Belongs to the AIG1 family.</text>
</comment>
<dbReference type="GO" id="GO:0012505">
    <property type="term" value="C:endomembrane system"/>
    <property type="evidence" value="ECO:0007669"/>
    <property type="project" value="UniProtKB-SubCell"/>
</dbReference>
<evidence type="ECO:0000256" key="9">
    <source>
        <dbReference type="ARBA" id="ARBA00047863"/>
    </source>
</evidence>
<comment type="catalytic activity">
    <reaction evidence="16">
        <text>12-(9Z-hexadecenoyloxy)-octadecanoate + H2O = 12-hydroxyoctadecanoate + (9Z)-hexadecenoate + H(+)</text>
        <dbReference type="Rhea" id="RHEA:52072"/>
        <dbReference type="ChEBI" id="CHEBI:15377"/>
        <dbReference type="ChEBI" id="CHEBI:15378"/>
        <dbReference type="ChEBI" id="CHEBI:32372"/>
        <dbReference type="ChEBI" id="CHEBI:84201"/>
        <dbReference type="ChEBI" id="CHEBI:136312"/>
    </reaction>
    <physiologicalReaction direction="left-to-right" evidence="16">
        <dbReference type="Rhea" id="RHEA:52073"/>
    </physiologicalReaction>
</comment>
<evidence type="ECO:0000256" key="6">
    <source>
        <dbReference type="ARBA" id="ARBA00023136"/>
    </source>
</evidence>
<dbReference type="RefSeq" id="XP_026290502.1">
    <property type="nucleotide sequence ID" value="XM_026434717.2"/>
</dbReference>
<evidence type="ECO:0000256" key="10">
    <source>
        <dbReference type="ARBA" id="ARBA00048680"/>
    </source>
</evidence>
<feature type="transmembrane region" description="Helical" evidence="17">
    <location>
        <begin position="12"/>
        <end position="37"/>
    </location>
</feature>
<evidence type="ECO:0000256" key="13">
    <source>
        <dbReference type="ARBA" id="ARBA00049221"/>
    </source>
</evidence>
<comment type="catalytic activity">
    <reaction evidence="13">
        <text>9-octadecanoyloxy-octadecanoate + H2O = 9-hydroxy-octadecanoate + octadecanoate + H(+)</text>
        <dbReference type="Rhea" id="RHEA:52096"/>
        <dbReference type="ChEBI" id="CHEBI:15377"/>
        <dbReference type="ChEBI" id="CHEBI:15378"/>
        <dbReference type="ChEBI" id="CHEBI:25629"/>
        <dbReference type="ChEBI" id="CHEBI:136286"/>
        <dbReference type="ChEBI" id="CHEBI:136373"/>
    </reaction>
    <physiologicalReaction direction="left-to-right" evidence="13">
        <dbReference type="Rhea" id="RHEA:52097"/>
    </physiologicalReaction>
</comment>
<evidence type="ECO:0000256" key="11">
    <source>
        <dbReference type="ARBA" id="ARBA00048701"/>
    </source>
</evidence>
<evidence type="ECO:0000256" key="14">
    <source>
        <dbReference type="ARBA" id="ARBA00049296"/>
    </source>
</evidence>
<evidence type="ECO:0000256" key="3">
    <source>
        <dbReference type="ARBA" id="ARBA00009300"/>
    </source>
</evidence>
<comment type="catalytic activity">
    <reaction evidence="12">
        <text>9-(9Z-octadecenoyloxy)-octadecanoate + H2O = 9-hydroxy-octadecanoate + (9Z)-octadecenoate + H(+)</text>
        <dbReference type="Rhea" id="RHEA:52048"/>
        <dbReference type="ChEBI" id="CHEBI:15377"/>
        <dbReference type="ChEBI" id="CHEBI:15378"/>
        <dbReference type="ChEBI" id="CHEBI:30823"/>
        <dbReference type="ChEBI" id="CHEBI:136282"/>
        <dbReference type="ChEBI" id="CHEBI:136286"/>
    </reaction>
    <physiologicalReaction direction="left-to-right" evidence="12">
        <dbReference type="Rhea" id="RHEA:52049"/>
    </physiologicalReaction>
</comment>
<dbReference type="GeneID" id="113215139"/>
<evidence type="ECO:0000256" key="4">
    <source>
        <dbReference type="ARBA" id="ARBA00022692"/>
    </source>
</evidence>
<feature type="transmembrane region" description="Helical" evidence="17">
    <location>
        <begin position="140"/>
        <end position="159"/>
    </location>
</feature>
<dbReference type="OrthoDB" id="1898221at2759"/>
<dbReference type="PANTHER" id="PTHR10989:SF16">
    <property type="entry name" value="AT02829P-RELATED"/>
    <property type="match status" value="1"/>
</dbReference>
<reference evidence="19" key="1">
    <citation type="submission" date="2025-08" db="UniProtKB">
        <authorList>
            <consortium name="RefSeq"/>
        </authorList>
    </citation>
    <scope>IDENTIFICATION</scope>
    <source>
        <tissue evidence="19">Whole organism</tissue>
    </source>
</reference>